<evidence type="ECO:0000256" key="1">
    <source>
        <dbReference type="ARBA" id="ARBA00001231"/>
    </source>
</evidence>
<dbReference type="InterPro" id="IPR050226">
    <property type="entry name" value="NagZ_Beta-hexosaminidase"/>
</dbReference>
<dbReference type="Pfam" id="PF00933">
    <property type="entry name" value="Glyco_hydro_3"/>
    <property type="match status" value="1"/>
</dbReference>
<accession>A0A8J6XZW8</accession>
<comment type="caution">
    <text evidence="7">The sequence shown here is derived from an EMBL/GenBank/DDBJ whole genome shotgun (WGS) entry which is preliminary data.</text>
</comment>
<dbReference type="AlphaFoldDB" id="A0A8J6XZW8"/>
<dbReference type="EMBL" id="JACXWD010000001">
    <property type="protein sequence ID" value="MBD3866649.1"/>
    <property type="molecule type" value="Genomic_DNA"/>
</dbReference>
<comment type="catalytic activity">
    <reaction evidence="1">
        <text>Hydrolysis of terminal non-reducing N-acetyl-D-hexosamine residues in N-acetyl-beta-D-hexosaminides.</text>
        <dbReference type="EC" id="3.2.1.52"/>
    </reaction>
</comment>
<feature type="domain" description="Glycoside hydrolase family 3 N-terminal" evidence="6">
    <location>
        <begin position="18"/>
        <end position="283"/>
    </location>
</feature>
<dbReference type="PANTHER" id="PTHR30480:SF13">
    <property type="entry name" value="BETA-HEXOSAMINIDASE"/>
    <property type="match status" value="1"/>
</dbReference>
<dbReference type="SUPFAM" id="SSF51445">
    <property type="entry name" value="(Trans)glycosidases"/>
    <property type="match status" value="1"/>
</dbReference>
<dbReference type="PANTHER" id="PTHR30480">
    <property type="entry name" value="BETA-HEXOSAMINIDASE-RELATED"/>
    <property type="match status" value="1"/>
</dbReference>
<reference evidence="7 8" key="1">
    <citation type="submission" date="2020-08" db="EMBL/GenBank/DDBJ databases">
        <title>Acidobacteriota in marine sediments use diverse sulfur dissimilation pathways.</title>
        <authorList>
            <person name="Wasmund K."/>
        </authorList>
    </citation>
    <scope>NUCLEOTIDE SEQUENCE [LARGE SCALE GENOMIC DNA]</scope>
    <source>
        <strain evidence="7">MAG AM4</strain>
    </source>
</reference>
<keyword evidence="5" id="KW-0326">Glycosidase</keyword>
<comment type="similarity">
    <text evidence="2">Belongs to the glycosyl hydrolase 3 family.</text>
</comment>
<gene>
    <name evidence="7" type="ORF">IFK94_00850</name>
</gene>
<dbReference type="GO" id="GO:0004563">
    <property type="term" value="F:beta-N-acetylhexosaminidase activity"/>
    <property type="evidence" value="ECO:0007669"/>
    <property type="project" value="UniProtKB-EC"/>
</dbReference>
<evidence type="ECO:0000256" key="4">
    <source>
        <dbReference type="ARBA" id="ARBA00022801"/>
    </source>
</evidence>
<dbReference type="InterPro" id="IPR017853">
    <property type="entry name" value="GH"/>
</dbReference>
<dbReference type="Proteomes" id="UP000648239">
    <property type="component" value="Unassembled WGS sequence"/>
</dbReference>
<dbReference type="InterPro" id="IPR001764">
    <property type="entry name" value="Glyco_hydro_3_N"/>
</dbReference>
<evidence type="ECO:0000256" key="5">
    <source>
        <dbReference type="ARBA" id="ARBA00023295"/>
    </source>
</evidence>
<evidence type="ECO:0000256" key="2">
    <source>
        <dbReference type="ARBA" id="ARBA00005336"/>
    </source>
</evidence>
<keyword evidence="4 7" id="KW-0378">Hydrolase</keyword>
<dbReference type="GO" id="GO:0005975">
    <property type="term" value="P:carbohydrate metabolic process"/>
    <property type="evidence" value="ECO:0007669"/>
    <property type="project" value="InterPro"/>
</dbReference>
<evidence type="ECO:0000313" key="8">
    <source>
        <dbReference type="Proteomes" id="UP000648239"/>
    </source>
</evidence>
<dbReference type="EC" id="3.2.1.52" evidence="3"/>
<protein>
    <recommendedName>
        <fullName evidence="3">beta-N-acetylhexosaminidase</fullName>
        <ecNumber evidence="3">3.2.1.52</ecNumber>
    </recommendedName>
</protein>
<dbReference type="GO" id="GO:0009254">
    <property type="term" value="P:peptidoglycan turnover"/>
    <property type="evidence" value="ECO:0007669"/>
    <property type="project" value="TreeGrafter"/>
</dbReference>
<dbReference type="Gene3D" id="3.20.20.300">
    <property type="entry name" value="Glycoside hydrolase, family 3, N-terminal domain"/>
    <property type="match status" value="1"/>
</dbReference>
<proteinExistence type="inferred from homology"/>
<evidence type="ECO:0000313" key="7">
    <source>
        <dbReference type="EMBL" id="MBD3866649.1"/>
    </source>
</evidence>
<evidence type="ECO:0000256" key="3">
    <source>
        <dbReference type="ARBA" id="ARBA00012663"/>
    </source>
</evidence>
<dbReference type="InterPro" id="IPR036962">
    <property type="entry name" value="Glyco_hydro_3_N_sf"/>
</dbReference>
<organism evidence="7 8">
    <name type="scientific">Candidatus Polarisedimenticola svalbardensis</name>
    <dbReference type="NCBI Taxonomy" id="2886004"/>
    <lineage>
        <taxon>Bacteria</taxon>
        <taxon>Pseudomonadati</taxon>
        <taxon>Acidobacteriota</taxon>
        <taxon>Candidatus Polarisedimenticolia</taxon>
        <taxon>Candidatus Polarisedimenticolales</taxon>
        <taxon>Candidatus Polarisedimenticolaceae</taxon>
        <taxon>Candidatus Polarisedimenticola</taxon>
    </lineage>
</organism>
<name>A0A8J6XZW8_9BACT</name>
<evidence type="ECO:0000259" key="6">
    <source>
        <dbReference type="Pfam" id="PF00933"/>
    </source>
</evidence>
<sequence>MEADAGRILMVGLAGPDLSSGEKKSLEDLLPGGVILFRRNLDSRERLANLMNELDRVLPEAPWVAVDQEGGRVSRLEPWIGPTPSAWERAAAGPHEAYRFGRETGRELAALGFNLDFAPVVDLCPPDKPNGIGDRSWGTDPEQVAGLTGRFLDGLHSAGVAGCLKHFPGLGDTAVDSHLELPVCRRDGELLQRVDMLPYRELGATSPAVMVCHAAFPGLDPVNDRPASLSPPIVSGLLREQIGYHGMVCADDMEMGAVAPLDVDGSAAVAAIRAGVDLLPYCADLDLAVAARDALVREADRDPEFASRLALAAASVRSTAEQWPRH</sequence>